<evidence type="ECO:0000313" key="2">
    <source>
        <dbReference type="EMBL" id="KAF5391411.1"/>
    </source>
</evidence>
<dbReference type="Proteomes" id="UP000518752">
    <property type="component" value="Unassembled WGS sequence"/>
</dbReference>
<name>A0A8H5HXK7_9AGAR</name>
<comment type="caution">
    <text evidence="2">The sequence shown here is derived from an EMBL/GenBank/DDBJ whole genome shotgun (WGS) entry which is preliminary data.</text>
</comment>
<dbReference type="AlphaFoldDB" id="A0A8H5HXK7"/>
<dbReference type="EMBL" id="JAACJN010000010">
    <property type="protein sequence ID" value="KAF5391411.1"/>
    <property type="molecule type" value="Genomic_DNA"/>
</dbReference>
<protein>
    <submittedName>
        <fullName evidence="2">Uncharacterized protein</fullName>
    </submittedName>
</protein>
<reference evidence="2 3" key="1">
    <citation type="journal article" date="2020" name="ISME J.">
        <title>Uncovering the hidden diversity of litter-decomposition mechanisms in mushroom-forming fungi.</title>
        <authorList>
            <person name="Floudas D."/>
            <person name="Bentzer J."/>
            <person name="Ahren D."/>
            <person name="Johansson T."/>
            <person name="Persson P."/>
            <person name="Tunlid A."/>
        </authorList>
    </citation>
    <scope>NUCLEOTIDE SEQUENCE [LARGE SCALE GENOMIC DNA]</scope>
    <source>
        <strain evidence="2 3">CBS 406.79</strain>
    </source>
</reference>
<evidence type="ECO:0000256" key="1">
    <source>
        <dbReference type="SAM" id="MobiDB-lite"/>
    </source>
</evidence>
<dbReference type="OrthoDB" id="3365439at2759"/>
<accession>A0A8H5HXK7</accession>
<evidence type="ECO:0000313" key="3">
    <source>
        <dbReference type="Proteomes" id="UP000518752"/>
    </source>
</evidence>
<gene>
    <name evidence="2" type="ORF">D9757_001952</name>
</gene>
<organism evidence="2 3">
    <name type="scientific">Collybiopsis confluens</name>
    <dbReference type="NCBI Taxonomy" id="2823264"/>
    <lineage>
        <taxon>Eukaryota</taxon>
        <taxon>Fungi</taxon>
        <taxon>Dikarya</taxon>
        <taxon>Basidiomycota</taxon>
        <taxon>Agaricomycotina</taxon>
        <taxon>Agaricomycetes</taxon>
        <taxon>Agaricomycetidae</taxon>
        <taxon>Agaricales</taxon>
        <taxon>Marasmiineae</taxon>
        <taxon>Omphalotaceae</taxon>
        <taxon>Collybiopsis</taxon>
    </lineage>
</organism>
<keyword evidence="3" id="KW-1185">Reference proteome</keyword>
<feature type="compositionally biased region" description="Acidic residues" evidence="1">
    <location>
        <begin position="107"/>
        <end position="119"/>
    </location>
</feature>
<proteinExistence type="predicted"/>
<feature type="compositionally biased region" description="Basic and acidic residues" evidence="1">
    <location>
        <begin position="132"/>
        <end position="156"/>
    </location>
</feature>
<feature type="region of interest" description="Disordered" evidence="1">
    <location>
        <begin position="87"/>
        <end position="198"/>
    </location>
</feature>
<sequence length="198" mass="22344">MRCIWQSNRNYYLKKRNWEGGGGGRKGKLENRRVIAVFGSSIGLLQPPPPMASKKPPNFYTRYPAQRANSLKKTWVQNAKIKSQWKAEKRKLGIHSRPQPQPRLGNSEEEADKLIDEDLAPGPSKPSTSDAPDLRELARKAYSRDSLHSFKSDPLNRRAGGSSNGKGRGERGGFRGRGQPNMKLRMGVMLEKIKRDFT</sequence>